<organism evidence="1 2">
    <name type="scientific">Cardiocondyla obscurior</name>
    <dbReference type="NCBI Taxonomy" id="286306"/>
    <lineage>
        <taxon>Eukaryota</taxon>
        <taxon>Metazoa</taxon>
        <taxon>Ecdysozoa</taxon>
        <taxon>Arthropoda</taxon>
        <taxon>Hexapoda</taxon>
        <taxon>Insecta</taxon>
        <taxon>Pterygota</taxon>
        <taxon>Neoptera</taxon>
        <taxon>Endopterygota</taxon>
        <taxon>Hymenoptera</taxon>
        <taxon>Apocrita</taxon>
        <taxon>Aculeata</taxon>
        <taxon>Formicoidea</taxon>
        <taxon>Formicidae</taxon>
        <taxon>Myrmicinae</taxon>
        <taxon>Cardiocondyla</taxon>
    </lineage>
</organism>
<evidence type="ECO:0000313" key="2">
    <source>
        <dbReference type="Proteomes" id="UP001430953"/>
    </source>
</evidence>
<evidence type="ECO:0008006" key="3">
    <source>
        <dbReference type="Google" id="ProtNLM"/>
    </source>
</evidence>
<sequence>MVISGLSGTVYMGAPTIRSSKPRGTRHDRGWYQQRWFKRRSMADCVLDGVERASKSPHWDLALRTYYLRTCAAHVL</sequence>
<comment type="caution">
    <text evidence="1">The sequence shown here is derived from an EMBL/GenBank/DDBJ whole genome shotgun (WGS) entry which is preliminary data.</text>
</comment>
<dbReference type="AlphaFoldDB" id="A0AAW2FGF6"/>
<protein>
    <recommendedName>
        <fullName evidence="3">GIY-YIG homing endonuclease</fullName>
    </recommendedName>
</protein>
<gene>
    <name evidence="1" type="ORF">PUN28_011298</name>
</gene>
<dbReference type="EMBL" id="JADYXP020000011">
    <property type="protein sequence ID" value="KAL0113861.1"/>
    <property type="molecule type" value="Genomic_DNA"/>
</dbReference>
<dbReference type="Proteomes" id="UP001430953">
    <property type="component" value="Unassembled WGS sequence"/>
</dbReference>
<reference evidence="1 2" key="1">
    <citation type="submission" date="2023-03" db="EMBL/GenBank/DDBJ databases">
        <title>High recombination rates correlate with genetic variation in Cardiocondyla obscurior ants.</title>
        <authorList>
            <person name="Errbii M."/>
        </authorList>
    </citation>
    <scope>NUCLEOTIDE SEQUENCE [LARGE SCALE GENOMIC DNA]</scope>
    <source>
        <strain evidence="1">Alpha-2009</strain>
        <tissue evidence="1">Whole body</tissue>
    </source>
</reference>
<evidence type="ECO:0000313" key="1">
    <source>
        <dbReference type="EMBL" id="KAL0113861.1"/>
    </source>
</evidence>
<proteinExistence type="predicted"/>
<accession>A0AAW2FGF6</accession>
<keyword evidence="2" id="KW-1185">Reference proteome</keyword>
<name>A0AAW2FGF6_9HYME</name>